<keyword evidence="5 6" id="KW-0472">Membrane</keyword>
<evidence type="ECO:0000256" key="5">
    <source>
        <dbReference type="ARBA" id="ARBA00023136"/>
    </source>
</evidence>
<feature type="transmembrane region" description="Helical" evidence="6">
    <location>
        <begin position="283"/>
        <end position="308"/>
    </location>
</feature>
<dbReference type="HOGENOM" id="CLU_001265_0_1_1"/>
<keyword evidence="4 6" id="KW-1133">Transmembrane helix</keyword>
<dbReference type="OrthoDB" id="3639251at2759"/>
<dbReference type="Proteomes" id="UP000053617">
    <property type="component" value="Unassembled WGS sequence"/>
</dbReference>
<dbReference type="PROSITE" id="PS50850">
    <property type="entry name" value="MFS"/>
    <property type="match status" value="1"/>
</dbReference>
<sequence>MEHLGKTDSMHLECREESGTDTKAKFDTLPNEIPIDEKLEKKIKRKIDHRLIPILGFLYTLSLIDRTNIGGARISGLDGAVDLDIGNRASVIILVFYVGYVIFELPSNIVLKKVGAANWLSFLGISWGVIVLSFGFSKNWATVAALRVLLGILEAGLFPGCIYLISSWYRRYEVQKRIAFFFMTASFLSSFSNILAYGLTQIASDPETDGWKWIFIVEGALTIGLAILAFFIIVDFPESKRNRFLSPEEIQIVKQRLIQERGTTEAGKVTWKVIRETVSDWQVWSIATVYMTGSCGTYGFLFFLPIILRNGLEYSMALSFILTAPPAALAVIYAVGISWAADRYHVRGPFILLHCVLAIVGLCMIGFLGSPTPRYIGAFPGECGTNGLIVTGLAWGQNNVRGDAKRSVTTAIQVMMAAVGGIYSALVFRQQDAPDYIPGLVATGALVLLAGALTLVTCPLLIHANRKADVGQKIIEGAVDFRYTW</sequence>
<feature type="transmembrane region" description="Helical" evidence="6">
    <location>
        <begin position="148"/>
        <end position="166"/>
    </location>
</feature>
<evidence type="ECO:0000313" key="8">
    <source>
        <dbReference type="EMBL" id="KIX03812.1"/>
    </source>
</evidence>
<feature type="transmembrane region" description="Helical" evidence="6">
    <location>
        <begin position="440"/>
        <end position="462"/>
    </location>
</feature>
<keyword evidence="3 6" id="KW-0812">Transmembrane</keyword>
<dbReference type="RefSeq" id="XP_013270948.1">
    <property type="nucleotide sequence ID" value="XM_013415494.1"/>
</dbReference>
<reference evidence="8 9" key="1">
    <citation type="submission" date="2015-01" db="EMBL/GenBank/DDBJ databases">
        <title>The Genome Sequence of Rhinocladiella mackenzie CBS 650.93.</title>
        <authorList>
            <consortium name="The Broad Institute Genomics Platform"/>
            <person name="Cuomo C."/>
            <person name="de Hoog S."/>
            <person name="Gorbushina A."/>
            <person name="Stielow B."/>
            <person name="Teixiera M."/>
            <person name="Abouelleil A."/>
            <person name="Chapman S.B."/>
            <person name="Priest M."/>
            <person name="Young S.K."/>
            <person name="Wortman J."/>
            <person name="Nusbaum C."/>
            <person name="Birren B."/>
        </authorList>
    </citation>
    <scope>NUCLEOTIDE SEQUENCE [LARGE SCALE GENOMIC DNA]</scope>
    <source>
        <strain evidence="8 9">CBS 650.93</strain>
    </source>
</reference>
<dbReference type="PANTHER" id="PTHR43791:SF3">
    <property type="entry name" value="MAJOR FACILITATOR SUPERFAMILY (MFS) PROFILE DOMAIN-CONTAINING PROTEIN"/>
    <property type="match status" value="1"/>
</dbReference>
<keyword evidence="9" id="KW-1185">Reference proteome</keyword>
<comment type="subcellular location">
    <subcellularLocation>
        <location evidence="1">Membrane</location>
        <topology evidence="1">Multi-pass membrane protein</topology>
    </subcellularLocation>
</comment>
<accession>A0A0D2FNX6</accession>
<dbReference type="FunFam" id="1.20.1250.20:FF:000018">
    <property type="entry name" value="MFS transporter permease"/>
    <property type="match status" value="1"/>
</dbReference>
<evidence type="ECO:0000256" key="1">
    <source>
        <dbReference type="ARBA" id="ARBA00004141"/>
    </source>
</evidence>
<feature type="transmembrane region" description="Helical" evidence="6">
    <location>
        <begin position="211"/>
        <end position="234"/>
    </location>
</feature>
<protein>
    <submittedName>
        <fullName evidence="8">Rhinocladiella mackenziei CBS 650.93 unplaced genomic scaffold supercont1.5, whole genome shotgun sequence</fullName>
    </submittedName>
</protein>
<keyword evidence="2" id="KW-0813">Transport</keyword>
<feature type="transmembrane region" description="Helical" evidence="6">
    <location>
        <begin position="375"/>
        <end position="396"/>
    </location>
</feature>
<feature type="transmembrane region" description="Helical" evidence="6">
    <location>
        <begin position="115"/>
        <end position="136"/>
    </location>
</feature>
<dbReference type="GO" id="GO:0022857">
    <property type="term" value="F:transmembrane transporter activity"/>
    <property type="evidence" value="ECO:0007669"/>
    <property type="project" value="InterPro"/>
</dbReference>
<dbReference type="Pfam" id="PF07690">
    <property type="entry name" value="MFS_1"/>
    <property type="match status" value="1"/>
</dbReference>
<dbReference type="InterPro" id="IPR011701">
    <property type="entry name" value="MFS"/>
</dbReference>
<dbReference type="Gene3D" id="1.20.1250.20">
    <property type="entry name" value="MFS general substrate transporter like domains"/>
    <property type="match status" value="2"/>
</dbReference>
<dbReference type="InterPro" id="IPR036259">
    <property type="entry name" value="MFS_trans_sf"/>
</dbReference>
<evidence type="ECO:0000256" key="3">
    <source>
        <dbReference type="ARBA" id="ARBA00022692"/>
    </source>
</evidence>
<feature type="domain" description="Major facilitator superfamily (MFS) profile" evidence="7">
    <location>
        <begin position="51"/>
        <end position="485"/>
    </location>
</feature>
<dbReference type="PANTHER" id="PTHR43791">
    <property type="entry name" value="PERMEASE-RELATED"/>
    <property type="match status" value="1"/>
</dbReference>
<name>A0A0D2FNX6_9EURO</name>
<dbReference type="GO" id="GO:0016020">
    <property type="term" value="C:membrane"/>
    <property type="evidence" value="ECO:0007669"/>
    <property type="project" value="UniProtKB-SubCell"/>
</dbReference>
<feature type="transmembrane region" description="Helical" evidence="6">
    <location>
        <begin position="314"/>
        <end position="339"/>
    </location>
</feature>
<feature type="transmembrane region" description="Helical" evidence="6">
    <location>
        <begin position="178"/>
        <end position="199"/>
    </location>
</feature>
<feature type="transmembrane region" description="Helical" evidence="6">
    <location>
        <begin position="351"/>
        <end position="369"/>
    </location>
</feature>
<evidence type="ECO:0000256" key="4">
    <source>
        <dbReference type="ARBA" id="ARBA00022989"/>
    </source>
</evidence>
<dbReference type="InterPro" id="IPR020846">
    <property type="entry name" value="MFS_dom"/>
</dbReference>
<evidence type="ECO:0000256" key="2">
    <source>
        <dbReference type="ARBA" id="ARBA00022448"/>
    </source>
</evidence>
<dbReference type="GeneID" id="25295436"/>
<proteinExistence type="predicted"/>
<organism evidence="8 9">
    <name type="scientific">Rhinocladiella mackenziei CBS 650.93</name>
    <dbReference type="NCBI Taxonomy" id="1442369"/>
    <lineage>
        <taxon>Eukaryota</taxon>
        <taxon>Fungi</taxon>
        <taxon>Dikarya</taxon>
        <taxon>Ascomycota</taxon>
        <taxon>Pezizomycotina</taxon>
        <taxon>Eurotiomycetes</taxon>
        <taxon>Chaetothyriomycetidae</taxon>
        <taxon>Chaetothyriales</taxon>
        <taxon>Herpotrichiellaceae</taxon>
        <taxon>Rhinocladiella</taxon>
    </lineage>
</organism>
<dbReference type="VEuPathDB" id="FungiDB:Z518_07365"/>
<evidence type="ECO:0000256" key="6">
    <source>
        <dbReference type="SAM" id="Phobius"/>
    </source>
</evidence>
<feature type="transmembrane region" description="Helical" evidence="6">
    <location>
        <begin position="47"/>
        <end position="65"/>
    </location>
</feature>
<dbReference type="SUPFAM" id="SSF103473">
    <property type="entry name" value="MFS general substrate transporter"/>
    <property type="match status" value="1"/>
</dbReference>
<feature type="transmembrane region" description="Helical" evidence="6">
    <location>
        <begin position="85"/>
        <end position="103"/>
    </location>
</feature>
<dbReference type="AlphaFoldDB" id="A0A0D2FNX6"/>
<evidence type="ECO:0000313" key="9">
    <source>
        <dbReference type="Proteomes" id="UP000053617"/>
    </source>
</evidence>
<evidence type="ECO:0000259" key="7">
    <source>
        <dbReference type="PROSITE" id="PS50850"/>
    </source>
</evidence>
<gene>
    <name evidence="8" type="ORF">Z518_07365</name>
</gene>
<feature type="transmembrane region" description="Helical" evidence="6">
    <location>
        <begin position="408"/>
        <end position="428"/>
    </location>
</feature>
<dbReference type="EMBL" id="KN847479">
    <property type="protein sequence ID" value="KIX03812.1"/>
    <property type="molecule type" value="Genomic_DNA"/>
</dbReference>